<dbReference type="Proteomes" id="UP000767334">
    <property type="component" value="Unassembled WGS sequence"/>
</dbReference>
<dbReference type="Pfam" id="PF11667">
    <property type="entry name" value="DUF3267"/>
    <property type="match status" value="1"/>
</dbReference>
<sequence>MRITLGRFIKKSGDYDSENIICPIENYHRDKYLNRRILIRILFILLYGYGFGYMLASYSRTIQDIKIMIFNFIIFYILSFYLIQIPHEFIHTLFYKNPFKNTNNSLVFFNNKRIVTSELKEEIHPALLCFNLIMPFILFSLLPLIAIKCLGEFDLYLYSLSFANAILSSDDLLNIILQFFVRSNEDGYKKLFIIPNNYDYLIASEDFTESLESNDIKSDNIEIVEETFAENTVENDFDKEEDKEDLSSDINNSELEVLDNAETEDLNIESNEKIEGINIEINQEIEDTNIDKIDVDSNINEVELEANDIVPE</sequence>
<keyword evidence="3" id="KW-1185">Reference proteome</keyword>
<keyword evidence="1" id="KW-0472">Membrane</keyword>
<dbReference type="RefSeq" id="WP_195964478.1">
    <property type="nucleotide sequence ID" value="NZ_JACJLL010000027.1"/>
</dbReference>
<evidence type="ECO:0000313" key="3">
    <source>
        <dbReference type="Proteomes" id="UP000767334"/>
    </source>
</evidence>
<feature type="transmembrane region" description="Helical" evidence="1">
    <location>
        <begin position="126"/>
        <end position="146"/>
    </location>
</feature>
<gene>
    <name evidence="2" type="ORF">H6A19_06195</name>
</gene>
<evidence type="ECO:0000313" key="2">
    <source>
        <dbReference type="EMBL" id="MBM6818930.1"/>
    </source>
</evidence>
<dbReference type="InterPro" id="IPR021683">
    <property type="entry name" value="DUF3267"/>
</dbReference>
<keyword evidence="1" id="KW-1133">Transmembrane helix</keyword>
<evidence type="ECO:0000256" key="1">
    <source>
        <dbReference type="SAM" id="Phobius"/>
    </source>
</evidence>
<organism evidence="2 3">
    <name type="scientific">Clostridium saudiense</name>
    <dbReference type="NCBI Taxonomy" id="1414720"/>
    <lineage>
        <taxon>Bacteria</taxon>
        <taxon>Bacillati</taxon>
        <taxon>Bacillota</taxon>
        <taxon>Clostridia</taxon>
        <taxon>Eubacteriales</taxon>
        <taxon>Clostridiaceae</taxon>
        <taxon>Clostridium</taxon>
    </lineage>
</organism>
<protein>
    <submittedName>
        <fullName evidence="2">DUF3267 domain-containing protein</fullName>
    </submittedName>
</protein>
<feature type="transmembrane region" description="Helical" evidence="1">
    <location>
        <begin position="65"/>
        <end position="83"/>
    </location>
</feature>
<accession>A0ABS2FEE4</accession>
<reference evidence="2 3" key="1">
    <citation type="journal article" date="2021" name="Sci. Rep.">
        <title>The distribution of antibiotic resistance genes in chicken gut microbiota commensals.</title>
        <authorList>
            <person name="Juricova H."/>
            <person name="Matiasovicova J."/>
            <person name="Kubasova T."/>
            <person name="Cejkova D."/>
            <person name="Rychlik I."/>
        </authorList>
    </citation>
    <scope>NUCLEOTIDE SEQUENCE [LARGE SCALE GENOMIC DNA]</scope>
    <source>
        <strain evidence="2 3">An435</strain>
    </source>
</reference>
<feature type="transmembrane region" description="Helical" evidence="1">
    <location>
        <begin position="37"/>
        <end position="59"/>
    </location>
</feature>
<keyword evidence="1" id="KW-0812">Transmembrane</keyword>
<proteinExistence type="predicted"/>
<comment type="caution">
    <text evidence="2">The sequence shown here is derived from an EMBL/GenBank/DDBJ whole genome shotgun (WGS) entry which is preliminary data.</text>
</comment>
<name>A0ABS2FEE4_9CLOT</name>
<dbReference type="EMBL" id="JACJLL010000027">
    <property type="protein sequence ID" value="MBM6818930.1"/>
    <property type="molecule type" value="Genomic_DNA"/>
</dbReference>